<evidence type="ECO:0000313" key="2">
    <source>
        <dbReference type="WBParaSite" id="RSKR_0000328800.1"/>
    </source>
</evidence>
<name>A0AC35TQ85_9BILA</name>
<dbReference type="Proteomes" id="UP000095286">
    <property type="component" value="Unplaced"/>
</dbReference>
<accession>A0AC35TQ85</accession>
<proteinExistence type="predicted"/>
<evidence type="ECO:0000313" key="1">
    <source>
        <dbReference type="Proteomes" id="UP000095286"/>
    </source>
</evidence>
<dbReference type="WBParaSite" id="RSKR_0000328800.1">
    <property type="protein sequence ID" value="RSKR_0000328800.1"/>
    <property type="gene ID" value="RSKR_0000328800"/>
</dbReference>
<organism evidence="1 2">
    <name type="scientific">Rhabditophanes sp. KR3021</name>
    <dbReference type="NCBI Taxonomy" id="114890"/>
    <lineage>
        <taxon>Eukaryota</taxon>
        <taxon>Metazoa</taxon>
        <taxon>Ecdysozoa</taxon>
        <taxon>Nematoda</taxon>
        <taxon>Chromadorea</taxon>
        <taxon>Rhabditida</taxon>
        <taxon>Tylenchina</taxon>
        <taxon>Panagrolaimomorpha</taxon>
        <taxon>Strongyloidoidea</taxon>
        <taxon>Alloionematidae</taxon>
        <taxon>Rhabditophanes</taxon>
    </lineage>
</organism>
<reference evidence="2" key="1">
    <citation type="submission" date="2016-11" db="UniProtKB">
        <authorList>
            <consortium name="WormBaseParasite"/>
        </authorList>
    </citation>
    <scope>IDENTIFICATION</scope>
    <source>
        <strain evidence="2">KR3021</strain>
    </source>
</reference>
<protein>
    <submittedName>
        <fullName evidence="2">CHK domain-containing protein</fullName>
    </submittedName>
</protein>
<sequence>MTFREEKLYEQCPMDLGWIENVMMKHYPDNRWKNASIKKLDQEGFMAYLRRITIEYDRDINGNITSEENYDSPVSKVLIKIPNFVGAGKAWEASGCVSGENLVKQADMIVTNMMETENDCYKILTKYHEAYQIPIPKIFCSIDGRQTTPNEVPVLIMEEIQDVKIVDVIEGFTSKQLYAIIDIVIRLHALTIIEKIDNPARPDARWESIPVPFKCMVDTAIDSIIEKDPSTIAILLEKVFKESYKDMDWSATKTASIKEKPQFKTLNHGDCWQTNILMDANDNDKIKGLIDWQLAEITNPFVDICHLLFSCVPVVIRRKQQSEIFKYYYKNLKLTVESKGKEVGFSYEELKEVFIDALPYNVGRNVFALIMWRSSPLCKTGKDDEEFRTNELNSRLSAMLEDIIDNSFVDSF</sequence>